<evidence type="ECO:0000313" key="2">
    <source>
        <dbReference type="Proteomes" id="UP000546200"/>
    </source>
</evidence>
<name>A0A7W9BF89_9SPHN</name>
<organism evidence="1 2">
    <name type="scientific">Sphingomonas aerophila</name>
    <dbReference type="NCBI Taxonomy" id="1344948"/>
    <lineage>
        <taxon>Bacteria</taxon>
        <taxon>Pseudomonadati</taxon>
        <taxon>Pseudomonadota</taxon>
        <taxon>Alphaproteobacteria</taxon>
        <taxon>Sphingomonadales</taxon>
        <taxon>Sphingomonadaceae</taxon>
        <taxon>Sphingomonas</taxon>
    </lineage>
</organism>
<evidence type="ECO:0000313" key="1">
    <source>
        <dbReference type="EMBL" id="MBB5715844.1"/>
    </source>
</evidence>
<reference evidence="1 2" key="1">
    <citation type="submission" date="2020-08" db="EMBL/GenBank/DDBJ databases">
        <title>Genomic Encyclopedia of Type Strains, Phase IV (KMG-IV): sequencing the most valuable type-strain genomes for metagenomic binning, comparative biology and taxonomic classification.</title>
        <authorList>
            <person name="Goeker M."/>
        </authorList>
    </citation>
    <scope>NUCLEOTIDE SEQUENCE [LARGE SCALE GENOMIC DNA]</scope>
    <source>
        <strain evidence="1 2">DSM 100044</strain>
    </source>
</reference>
<protein>
    <submittedName>
        <fullName evidence="1">Uncharacterized protein</fullName>
    </submittedName>
</protein>
<dbReference type="RefSeq" id="WP_184058580.1">
    <property type="nucleotide sequence ID" value="NZ_JACIJK010000008.1"/>
</dbReference>
<comment type="caution">
    <text evidence="1">The sequence shown here is derived from an EMBL/GenBank/DDBJ whole genome shotgun (WGS) entry which is preliminary data.</text>
</comment>
<gene>
    <name evidence="1" type="ORF">FHS94_002701</name>
</gene>
<keyword evidence="2" id="KW-1185">Reference proteome</keyword>
<proteinExistence type="predicted"/>
<sequence>MATYPIAFPPQSPAQESLRVAFQQAVMESPHTFAQQTVSNADHWVLEFVWPRMSHGDADRVAAWLDSLKGQIGTFTYTPRNAYRSALTGRTLALAAYSYSDTVSVGGWASNSPSDLFLGQYCQIGERLHRITSAPANADASGRCLIEVVPQVRKTQNAGTAVEFVKPKGTFRLTTADSYAYTLDTDRQPSFPTINAKEAL</sequence>
<dbReference type="AlphaFoldDB" id="A0A7W9BF89"/>
<accession>A0A7W9BF89</accession>
<dbReference type="EMBL" id="JACIJK010000008">
    <property type="protein sequence ID" value="MBB5715844.1"/>
    <property type="molecule type" value="Genomic_DNA"/>
</dbReference>
<dbReference type="Proteomes" id="UP000546200">
    <property type="component" value="Unassembled WGS sequence"/>
</dbReference>